<feature type="domain" description="Polymerase nucleotidyl transferase" evidence="10">
    <location>
        <begin position="25"/>
        <end position="90"/>
    </location>
</feature>
<protein>
    <recommendedName>
        <fullName evidence="10">Polymerase nucleotidyl transferase domain-containing protein</fullName>
    </recommendedName>
</protein>
<comment type="caution">
    <text evidence="11">The sequence shown here is derived from an EMBL/GenBank/DDBJ whole genome shotgun (WGS) entry which is preliminary data.</text>
</comment>
<proteinExistence type="inferred from homology"/>
<evidence type="ECO:0000256" key="8">
    <source>
        <dbReference type="ARBA" id="ARBA00022842"/>
    </source>
</evidence>
<evidence type="ECO:0000259" key="10">
    <source>
        <dbReference type="Pfam" id="PF01909"/>
    </source>
</evidence>
<dbReference type="Gene3D" id="3.30.460.10">
    <property type="entry name" value="Beta Polymerase, domain 2"/>
    <property type="match status" value="1"/>
</dbReference>
<dbReference type="PANTHER" id="PTHR33571">
    <property type="entry name" value="SSL8005 PROTEIN"/>
    <property type="match status" value="1"/>
</dbReference>
<evidence type="ECO:0000313" key="11">
    <source>
        <dbReference type="EMBL" id="SDX09553.1"/>
    </source>
</evidence>
<dbReference type="EMBL" id="FNNO01000009">
    <property type="protein sequence ID" value="SDX09553.1"/>
    <property type="molecule type" value="Genomic_DNA"/>
</dbReference>
<evidence type="ECO:0000256" key="6">
    <source>
        <dbReference type="ARBA" id="ARBA00022741"/>
    </source>
</evidence>
<keyword evidence="8" id="KW-0460">Magnesium</keyword>
<keyword evidence="6" id="KW-0547">Nucleotide-binding</keyword>
<dbReference type="InterPro" id="IPR043519">
    <property type="entry name" value="NT_sf"/>
</dbReference>
<organism evidence="11 12">
    <name type="scientific">Hydrobacter penzbergensis</name>
    <dbReference type="NCBI Taxonomy" id="1235997"/>
    <lineage>
        <taxon>Bacteria</taxon>
        <taxon>Pseudomonadati</taxon>
        <taxon>Bacteroidota</taxon>
        <taxon>Chitinophagia</taxon>
        <taxon>Chitinophagales</taxon>
        <taxon>Chitinophagaceae</taxon>
        <taxon>Hydrobacter</taxon>
    </lineage>
</organism>
<dbReference type="InterPro" id="IPR052038">
    <property type="entry name" value="Type-VII_TA_antitoxin"/>
</dbReference>
<name>A0A8X8LE26_9BACT</name>
<keyword evidence="4" id="KW-0548">Nucleotidyltransferase</keyword>
<dbReference type="GO" id="GO:0016779">
    <property type="term" value="F:nucleotidyltransferase activity"/>
    <property type="evidence" value="ECO:0007669"/>
    <property type="project" value="UniProtKB-KW"/>
</dbReference>
<dbReference type="AlphaFoldDB" id="A0A8X8LE26"/>
<keyword evidence="12" id="KW-1185">Reference proteome</keyword>
<keyword evidence="2" id="KW-1277">Toxin-antitoxin system</keyword>
<evidence type="ECO:0000256" key="3">
    <source>
        <dbReference type="ARBA" id="ARBA00022679"/>
    </source>
</evidence>
<dbReference type="GO" id="GO:0005524">
    <property type="term" value="F:ATP binding"/>
    <property type="evidence" value="ECO:0007669"/>
    <property type="project" value="UniProtKB-KW"/>
</dbReference>
<sequence length="104" mass="11606">MAPKVLNKAELLYCLSQNGKTIRSFGIERMYVFGSFVGDSKIKTNSDVDFVLEFKAGQKSFDNIVDLGDFLEQLLGRKVELLTRESLKSDTGKHILASSEEVSI</sequence>
<reference evidence="11 12" key="1">
    <citation type="submission" date="2016-10" db="EMBL/GenBank/DDBJ databases">
        <authorList>
            <person name="Varghese N."/>
            <person name="Submissions S."/>
        </authorList>
    </citation>
    <scope>NUCLEOTIDE SEQUENCE [LARGE SCALE GENOMIC DNA]</scope>
    <source>
        <strain evidence="11 12">DSM 25353</strain>
    </source>
</reference>
<evidence type="ECO:0000256" key="9">
    <source>
        <dbReference type="ARBA" id="ARBA00038276"/>
    </source>
</evidence>
<dbReference type="InterPro" id="IPR002934">
    <property type="entry name" value="Polymerase_NTP_transf_dom"/>
</dbReference>
<gene>
    <name evidence="11" type="ORF">SAMN05444410_10923</name>
</gene>
<dbReference type="RefSeq" id="WP_092724032.1">
    <property type="nucleotide sequence ID" value="NZ_FNNO01000009.1"/>
</dbReference>
<keyword evidence="5" id="KW-0479">Metal-binding</keyword>
<keyword evidence="3" id="KW-0808">Transferase</keyword>
<dbReference type="Pfam" id="PF01909">
    <property type="entry name" value="NTP_transf_2"/>
    <property type="match status" value="1"/>
</dbReference>
<comment type="similarity">
    <text evidence="9">Belongs to the MntA antitoxin family.</text>
</comment>
<comment type="cofactor">
    <cofactor evidence="1">
        <name>Mg(2+)</name>
        <dbReference type="ChEBI" id="CHEBI:18420"/>
    </cofactor>
</comment>
<dbReference type="GO" id="GO:0046872">
    <property type="term" value="F:metal ion binding"/>
    <property type="evidence" value="ECO:0007669"/>
    <property type="project" value="UniProtKB-KW"/>
</dbReference>
<evidence type="ECO:0000256" key="5">
    <source>
        <dbReference type="ARBA" id="ARBA00022723"/>
    </source>
</evidence>
<evidence type="ECO:0000256" key="7">
    <source>
        <dbReference type="ARBA" id="ARBA00022840"/>
    </source>
</evidence>
<dbReference type="CDD" id="cd05403">
    <property type="entry name" value="NT_KNTase_like"/>
    <property type="match status" value="1"/>
</dbReference>
<keyword evidence="7" id="KW-0067">ATP-binding</keyword>
<dbReference type="PANTHER" id="PTHR33571:SF12">
    <property type="entry name" value="BSL3053 PROTEIN"/>
    <property type="match status" value="1"/>
</dbReference>
<evidence type="ECO:0000256" key="4">
    <source>
        <dbReference type="ARBA" id="ARBA00022695"/>
    </source>
</evidence>
<accession>A0A8X8LE26</accession>
<evidence type="ECO:0000256" key="2">
    <source>
        <dbReference type="ARBA" id="ARBA00022649"/>
    </source>
</evidence>
<evidence type="ECO:0000313" key="12">
    <source>
        <dbReference type="Proteomes" id="UP000198711"/>
    </source>
</evidence>
<evidence type="ECO:0000256" key="1">
    <source>
        <dbReference type="ARBA" id="ARBA00001946"/>
    </source>
</evidence>
<dbReference type="Proteomes" id="UP000198711">
    <property type="component" value="Unassembled WGS sequence"/>
</dbReference>
<dbReference type="SUPFAM" id="SSF81301">
    <property type="entry name" value="Nucleotidyltransferase"/>
    <property type="match status" value="1"/>
</dbReference>